<feature type="transmembrane region" description="Helical" evidence="1">
    <location>
        <begin position="72"/>
        <end position="103"/>
    </location>
</feature>
<reference evidence="3" key="1">
    <citation type="submission" date="2009-08" db="EMBL/GenBank/DDBJ databases">
        <title>Annotation of Salpingoeca rosetta.</title>
        <authorList>
            <consortium name="The Broad Institute Genome Sequencing Platform"/>
            <person name="Russ C."/>
            <person name="Cuomo C."/>
            <person name="Burger G."/>
            <person name="Gray M.W."/>
            <person name="Holland P.W.H."/>
            <person name="King N."/>
            <person name="Lang F.B.F."/>
            <person name="Roger A.J."/>
            <person name="Ruiz-Trillo I."/>
            <person name="Young S.K."/>
            <person name="Zeng Q."/>
            <person name="Gargeya S."/>
            <person name="Alvarado L."/>
            <person name="Berlin A."/>
            <person name="Chapman S.B."/>
            <person name="Chen Z."/>
            <person name="Freedman E."/>
            <person name="Gellesch M."/>
            <person name="Goldberg J."/>
            <person name="Griggs A."/>
            <person name="Gujja S."/>
            <person name="Heilman E."/>
            <person name="Heiman D."/>
            <person name="Howarth C."/>
            <person name="Mehta T."/>
            <person name="Neiman D."/>
            <person name="Pearson M."/>
            <person name="Roberts A."/>
            <person name="Saif S."/>
            <person name="Shea T."/>
            <person name="Shenoy N."/>
            <person name="Sisk P."/>
            <person name="Stolte C."/>
            <person name="Sykes S."/>
            <person name="White J."/>
            <person name="Yandava C."/>
            <person name="Haas B."/>
            <person name="Nusbaum C."/>
            <person name="Birren B."/>
        </authorList>
    </citation>
    <scope>NUCLEOTIDE SEQUENCE [LARGE SCALE GENOMIC DNA]</scope>
    <source>
        <strain evidence="3">ATCC 50818</strain>
    </source>
</reference>
<dbReference type="InParanoid" id="F2UCI2"/>
<sequence length="125" mass="13276">MRATTRFVLFCALAAVAVALLAGPAAAQSPNNGRCPPVEEKYSHLTSCCSRYSNGDCRECCDLQAARRVLVIAVSVSVAVFVICILIPVIYCMVVGACCFAACCGHSRTHTTTYVHSGHGYTQVV</sequence>
<evidence type="ECO:0000313" key="3">
    <source>
        <dbReference type="EMBL" id="EGD74289.1"/>
    </source>
</evidence>
<dbReference type="RefSeq" id="XP_004993189.1">
    <property type="nucleotide sequence ID" value="XM_004993132.1"/>
</dbReference>
<dbReference type="GeneID" id="16073764"/>
<keyword evidence="1" id="KW-0472">Membrane</keyword>
<name>F2UCI2_SALR5</name>
<dbReference type="KEGG" id="sre:PTSG_06298"/>
<evidence type="ECO:0000256" key="1">
    <source>
        <dbReference type="SAM" id="Phobius"/>
    </source>
</evidence>
<feature type="chain" id="PRO_5003288568" evidence="2">
    <location>
        <begin position="28"/>
        <end position="125"/>
    </location>
</feature>
<keyword evidence="1" id="KW-0812">Transmembrane</keyword>
<proteinExistence type="predicted"/>
<dbReference type="Proteomes" id="UP000007799">
    <property type="component" value="Unassembled WGS sequence"/>
</dbReference>
<evidence type="ECO:0000313" key="4">
    <source>
        <dbReference type="Proteomes" id="UP000007799"/>
    </source>
</evidence>
<dbReference type="AlphaFoldDB" id="F2UCI2"/>
<organism evidence="4">
    <name type="scientific">Salpingoeca rosetta (strain ATCC 50818 / BSB-021)</name>
    <dbReference type="NCBI Taxonomy" id="946362"/>
    <lineage>
        <taxon>Eukaryota</taxon>
        <taxon>Choanoflagellata</taxon>
        <taxon>Craspedida</taxon>
        <taxon>Salpingoecidae</taxon>
        <taxon>Salpingoeca</taxon>
    </lineage>
</organism>
<protein>
    <submittedName>
        <fullName evidence="3">Uncharacterized protein</fullName>
    </submittedName>
</protein>
<accession>F2UCI2</accession>
<evidence type="ECO:0000256" key="2">
    <source>
        <dbReference type="SAM" id="SignalP"/>
    </source>
</evidence>
<dbReference type="EMBL" id="GL832968">
    <property type="protein sequence ID" value="EGD74289.1"/>
    <property type="molecule type" value="Genomic_DNA"/>
</dbReference>
<keyword evidence="2" id="KW-0732">Signal</keyword>
<keyword evidence="1" id="KW-1133">Transmembrane helix</keyword>
<feature type="signal peptide" evidence="2">
    <location>
        <begin position="1"/>
        <end position="27"/>
    </location>
</feature>
<gene>
    <name evidence="3" type="ORF">PTSG_06298</name>
</gene>
<keyword evidence="4" id="KW-1185">Reference proteome</keyword>